<name>A0A4Q1JWM1_9GAMM</name>
<dbReference type="GO" id="GO:0016646">
    <property type="term" value="F:oxidoreductase activity, acting on the CH-NH group of donors, NAD or NADP as acceptor"/>
    <property type="evidence" value="ECO:0007669"/>
    <property type="project" value="TreeGrafter"/>
</dbReference>
<organism evidence="2 3">
    <name type="scientific">Pseudoxanthomonas composti</name>
    <dbReference type="NCBI Taxonomy" id="2137479"/>
    <lineage>
        <taxon>Bacteria</taxon>
        <taxon>Pseudomonadati</taxon>
        <taxon>Pseudomonadota</taxon>
        <taxon>Gammaproteobacteria</taxon>
        <taxon>Lysobacterales</taxon>
        <taxon>Lysobacteraceae</taxon>
        <taxon>Pseudoxanthomonas</taxon>
    </lineage>
</organism>
<proteinExistence type="predicted"/>
<dbReference type="OrthoDB" id="7352421at2"/>
<sequence>MSSIALLGGTGNVGRRLLAEILRRGHTVTVVARKPVDDLPAGASFIQADITADPADLGARLGRHDVLISSARFDTVTADHVLAVARAAGIPRLAVVGGAGSLEVAPGVRLVDTPEFPAEYKFEALPGAVFLDQLRGVSDIDWTFLSPAAFFGPGERTGRFRLGGDAFLTDAQGNSRISYEDYAVALLDEIEQPRHSRQRFSVVY</sequence>
<reference evidence="2 3" key="1">
    <citation type="submission" date="2019-01" db="EMBL/GenBank/DDBJ databases">
        <title>Pseudoxanthomonas composti sp. nov., isolated from compost.</title>
        <authorList>
            <person name="Yang G."/>
        </authorList>
    </citation>
    <scope>NUCLEOTIDE SEQUENCE [LARGE SCALE GENOMIC DNA]</scope>
    <source>
        <strain evidence="2 3">GSS15</strain>
    </source>
</reference>
<dbReference type="AlphaFoldDB" id="A0A4Q1JWM1"/>
<evidence type="ECO:0000259" key="1">
    <source>
        <dbReference type="Pfam" id="PF13460"/>
    </source>
</evidence>
<dbReference type="InterPro" id="IPR036291">
    <property type="entry name" value="NAD(P)-bd_dom_sf"/>
</dbReference>
<dbReference type="InterPro" id="IPR016040">
    <property type="entry name" value="NAD(P)-bd_dom"/>
</dbReference>
<dbReference type="RefSeq" id="WP_129470829.1">
    <property type="nucleotide sequence ID" value="NZ_SAWZ01000004.1"/>
</dbReference>
<dbReference type="PANTHER" id="PTHR43355:SF2">
    <property type="entry name" value="FLAVIN REDUCTASE (NADPH)"/>
    <property type="match status" value="1"/>
</dbReference>
<dbReference type="Gene3D" id="3.40.50.720">
    <property type="entry name" value="NAD(P)-binding Rossmann-like Domain"/>
    <property type="match status" value="1"/>
</dbReference>
<keyword evidence="3" id="KW-1185">Reference proteome</keyword>
<accession>A0A4Q1JWM1</accession>
<dbReference type="EMBL" id="SAWZ01000004">
    <property type="protein sequence ID" value="RXR05917.1"/>
    <property type="molecule type" value="Genomic_DNA"/>
</dbReference>
<protein>
    <submittedName>
        <fullName evidence="2">NAD(P)-dependent oxidoreductase</fullName>
    </submittedName>
</protein>
<evidence type="ECO:0000313" key="2">
    <source>
        <dbReference type="EMBL" id="RXR05917.1"/>
    </source>
</evidence>
<dbReference type="Pfam" id="PF13460">
    <property type="entry name" value="NAD_binding_10"/>
    <property type="match status" value="1"/>
</dbReference>
<evidence type="ECO:0000313" key="3">
    <source>
        <dbReference type="Proteomes" id="UP000289784"/>
    </source>
</evidence>
<comment type="caution">
    <text evidence="2">The sequence shown here is derived from an EMBL/GenBank/DDBJ whole genome shotgun (WGS) entry which is preliminary data.</text>
</comment>
<dbReference type="PANTHER" id="PTHR43355">
    <property type="entry name" value="FLAVIN REDUCTASE (NADPH)"/>
    <property type="match status" value="1"/>
</dbReference>
<dbReference type="Proteomes" id="UP000289784">
    <property type="component" value="Unassembled WGS sequence"/>
</dbReference>
<gene>
    <name evidence="2" type="ORF">EPA99_08665</name>
</gene>
<feature type="domain" description="NAD(P)-binding" evidence="1">
    <location>
        <begin position="8"/>
        <end position="190"/>
    </location>
</feature>
<dbReference type="SUPFAM" id="SSF51735">
    <property type="entry name" value="NAD(P)-binding Rossmann-fold domains"/>
    <property type="match status" value="1"/>
</dbReference>
<dbReference type="InterPro" id="IPR051606">
    <property type="entry name" value="Polyketide_Oxido-like"/>
</dbReference>